<dbReference type="InterPro" id="IPR055836">
    <property type="entry name" value="DUF7413"/>
</dbReference>
<dbReference type="Proteomes" id="UP000222036">
    <property type="component" value="Segment"/>
</dbReference>
<gene>
    <name evidence="2" type="ORF">Phi44_43</name>
</gene>
<evidence type="ECO:0000259" key="1">
    <source>
        <dbReference type="Pfam" id="PF24185"/>
    </source>
</evidence>
<sequence length="135" mass="15943">MLECTSRKMVFQKITGEFTKVASEKAKRLAGPTKRKNSRKTISGISYMKSNFKSLRAREKASKHYVRNVRKLSKELEEMNETKYRVGPNECLYGLINDLWNYWDEGWILPMLKYNIEITRQGDVFIVERGENERI</sequence>
<reference evidence="2 3" key="1">
    <citation type="journal article" date="2016" name="Sci. Rep.">
        <title>Comparative genomics and functional analysis of the 936 group of lactococcal Siphoviridae phages.</title>
        <authorList>
            <person name="Murphy J."/>
            <person name="Bottacini F."/>
            <person name="Mahony J."/>
            <person name="Kelleher P."/>
            <person name="Neve H."/>
            <person name="Zomer A."/>
            <person name="Nauta A."/>
            <person name="van Sinderen D."/>
        </authorList>
    </citation>
    <scope>NUCLEOTIDE SEQUENCE [LARGE SCALE GENOMIC DNA]</scope>
</reference>
<dbReference type="Pfam" id="PF24185">
    <property type="entry name" value="DUF7413"/>
    <property type="match status" value="1"/>
</dbReference>
<name>A0A126HC87_9CAUD</name>
<organism evidence="2 3">
    <name type="scientific">Lactococcus phage 936 group phage Phi44</name>
    <dbReference type="NCBI Taxonomy" id="1636569"/>
    <lineage>
        <taxon>Viruses</taxon>
        <taxon>Duplodnaviria</taxon>
        <taxon>Heunggongvirae</taxon>
        <taxon>Uroviricota</taxon>
        <taxon>Caudoviricetes</taxon>
        <taxon>Skunavirus</taxon>
        <taxon>Skunavirus sv44</taxon>
    </lineage>
</organism>
<dbReference type="EMBL" id="KP793124">
    <property type="protein sequence ID" value="ALM64217.1"/>
    <property type="molecule type" value="Genomic_DNA"/>
</dbReference>
<keyword evidence="3" id="KW-1185">Reference proteome</keyword>
<evidence type="ECO:0000313" key="3">
    <source>
        <dbReference type="Proteomes" id="UP000222036"/>
    </source>
</evidence>
<feature type="domain" description="DUF7413" evidence="1">
    <location>
        <begin position="9"/>
        <end position="134"/>
    </location>
</feature>
<evidence type="ECO:0000313" key="2">
    <source>
        <dbReference type="EMBL" id="ALM64217.1"/>
    </source>
</evidence>
<accession>A0A126HC87</accession>
<protein>
    <recommendedName>
        <fullName evidence="1">DUF7413 domain-containing protein</fullName>
    </recommendedName>
</protein>
<proteinExistence type="predicted"/>